<dbReference type="OrthoDB" id="609103at2759"/>
<comment type="caution">
    <text evidence="2">The sequence shown here is derived from an EMBL/GenBank/DDBJ whole genome shotgun (WGS) entry which is preliminary data.</text>
</comment>
<comment type="similarity">
    <text evidence="1">Belongs to the Mo25 family.</text>
</comment>
<dbReference type="Proteomes" id="UP000790833">
    <property type="component" value="Unassembled WGS sequence"/>
</dbReference>
<reference evidence="2" key="1">
    <citation type="submission" date="2021-03" db="EMBL/GenBank/DDBJ databases">
        <authorList>
            <person name="Palmer J.M."/>
        </authorList>
    </citation>
    <scope>NUCLEOTIDE SEQUENCE</scope>
    <source>
        <strain evidence="2">ARV_011</strain>
    </source>
</reference>
<dbReference type="AlphaFoldDB" id="A0A9P7VBT6"/>
<evidence type="ECO:0000313" key="2">
    <source>
        <dbReference type="EMBL" id="KAG7194992.1"/>
    </source>
</evidence>
<organism evidence="2 3">
    <name type="scientific">Scheffersomyces spartinae</name>
    <dbReference type="NCBI Taxonomy" id="45513"/>
    <lineage>
        <taxon>Eukaryota</taxon>
        <taxon>Fungi</taxon>
        <taxon>Dikarya</taxon>
        <taxon>Ascomycota</taxon>
        <taxon>Saccharomycotina</taxon>
        <taxon>Pichiomycetes</taxon>
        <taxon>Debaryomycetaceae</taxon>
        <taxon>Scheffersomyces</taxon>
    </lineage>
</organism>
<dbReference type="PANTHER" id="PTHR10182">
    <property type="entry name" value="CALCIUM-BINDING PROTEIN 39-RELATED"/>
    <property type="match status" value="1"/>
</dbReference>
<dbReference type="InterPro" id="IPR016024">
    <property type="entry name" value="ARM-type_fold"/>
</dbReference>
<proteinExistence type="inferred from homology"/>
<dbReference type="RefSeq" id="XP_043050539.1">
    <property type="nucleotide sequence ID" value="XM_043194788.1"/>
</dbReference>
<dbReference type="PANTHER" id="PTHR10182:SF3">
    <property type="entry name" value="PROTEIN MO25"/>
    <property type="match status" value="1"/>
</dbReference>
<dbReference type="Pfam" id="PF08569">
    <property type="entry name" value="Mo25"/>
    <property type="match status" value="1"/>
</dbReference>
<dbReference type="SUPFAM" id="SSF48371">
    <property type="entry name" value="ARM repeat"/>
    <property type="match status" value="1"/>
</dbReference>
<accession>A0A9P7VBT6</accession>
<name>A0A9P7VBT6_9ASCO</name>
<dbReference type="EMBL" id="JAHMUF010000005">
    <property type="protein sequence ID" value="KAG7194992.1"/>
    <property type="molecule type" value="Genomic_DNA"/>
</dbReference>
<protein>
    <recommendedName>
        <fullName evidence="4">Mo25-like protein</fullName>
    </recommendedName>
</protein>
<evidence type="ECO:0000256" key="1">
    <source>
        <dbReference type="ARBA" id="ARBA00011012"/>
    </source>
</evidence>
<evidence type="ECO:0008006" key="4">
    <source>
        <dbReference type="Google" id="ProtNLM"/>
    </source>
</evidence>
<dbReference type="GO" id="GO:0035556">
    <property type="term" value="P:intracellular signal transduction"/>
    <property type="evidence" value="ECO:0007669"/>
    <property type="project" value="TreeGrafter"/>
</dbReference>
<dbReference type="GeneID" id="66117478"/>
<evidence type="ECO:0000313" key="3">
    <source>
        <dbReference type="Proteomes" id="UP000790833"/>
    </source>
</evidence>
<sequence length="354" mass="41234">MNDGMKEGNKLIFIYRNPKNPHELVRALNEQLQKLDGSYNPAASVISDSTKKYQDECARYIKQVKVVLHGDDETDPQPDQISVLAQEIYSSDCLLHLIVVLRKLDFDSRKDVSIIFLTLLRRQIGSKSPTVDYLLLNPEILIVLMRGAETKETGLICGQILRDCIKYEQMLHFVIYNPLFWKFFDYVQIPVFEIATDAFTTLHDVLTLHKKIASEFLGAYYSEFTKRINQLVQSNNYVTKRQSVKLLSELVLERRNQTFLNAYFDDTNNLKLIMILLSDKLKNLQIEAFHIFKFFIAKPKKCQGILDILIKNKENFIAFFDDFQLDSTNDPTMIDERDYILKEIKGLPDIERIQ</sequence>
<dbReference type="Gene3D" id="1.25.10.10">
    <property type="entry name" value="Leucine-rich Repeat Variant"/>
    <property type="match status" value="1"/>
</dbReference>
<dbReference type="GO" id="GO:0043539">
    <property type="term" value="F:protein serine/threonine kinase activator activity"/>
    <property type="evidence" value="ECO:0007669"/>
    <property type="project" value="TreeGrafter"/>
</dbReference>
<dbReference type="InterPro" id="IPR013878">
    <property type="entry name" value="Mo25"/>
</dbReference>
<dbReference type="InterPro" id="IPR011989">
    <property type="entry name" value="ARM-like"/>
</dbReference>
<gene>
    <name evidence="2" type="ORF">KQ657_004104</name>
</gene>
<keyword evidence="3" id="KW-1185">Reference proteome</keyword>